<dbReference type="EMBL" id="JBJUIK010000012">
    <property type="protein sequence ID" value="KAL3510765.1"/>
    <property type="molecule type" value="Genomic_DNA"/>
</dbReference>
<dbReference type="PANTHER" id="PTHR36757:SF1">
    <property type="entry name" value="GENOME ASSEMBLY, CHROMOSOME: A04"/>
    <property type="match status" value="1"/>
</dbReference>
<organism evidence="2 3">
    <name type="scientific">Cinchona calisaya</name>
    <dbReference type="NCBI Taxonomy" id="153742"/>
    <lineage>
        <taxon>Eukaryota</taxon>
        <taxon>Viridiplantae</taxon>
        <taxon>Streptophyta</taxon>
        <taxon>Embryophyta</taxon>
        <taxon>Tracheophyta</taxon>
        <taxon>Spermatophyta</taxon>
        <taxon>Magnoliopsida</taxon>
        <taxon>eudicotyledons</taxon>
        <taxon>Gunneridae</taxon>
        <taxon>Pentapetalae</taxon>
        <taxon>asterids</taxon>
        <taxon>lamiids</taxon>
        <taxon>Gentianales</taxon>
        <taxon>Rubiaceae</taxon>
        <taxon>Cinchonoideae</taxon>
        <taxon>Cinchoneae</taxon>
        <taxon>Cinchona</taxon>
    </lineage>
</organism>
<accession>A0ABD2YXB7</accession>
<dbReference type="AlphaFoldDB" id="A0ABD2YXB7"/>
<feature type="compositionally biased region" description="Polar residues" evidence="1">
    <location>
        <begin position="212"/>
        <end position="230"/>
    </location>
</feature>
<sequence length="292" mass="32264">MAASLVVSPRISFSNDLKETDVIPCEGHQSRSDALLLESIDFNFCISQSISQQGLLSSADELFANGKIIPAEFKKITTINSSRNEITSKEIYRSKPISACYRKDTAFKISAAATRSVNGNAEAALDLDTEKKSLKELLSVNTESDAETEEQKKPSSKTFWQFKRSSSLNLDSSRSNTLIRSLHFLSRSNSTGSTPNPTPSGLPKVLKKQHSQNDQPLSNKRTDSSVPSSSVHYFQSYRSYKSPARKNYEYGVRVSPVLNISHCCISKGTARLFGFGSLLCNGKSRKKKKCNL</sequence>
<proteinExistence type="predicted"/>
<keyword evidence="3" id="KW-1185">Reference proteome</keyword>
<dbReference type="Proteomes" id="UP001630127">
    <property type="component" value="Unassembled WGS sequence"/>
</dbReference>
<name>A0ABD2YXB7_9GENT</name>
<evidence type="ECO:0000313" key="2">
    <source>
        <dbReference type="EMBL" id="KAL3510765.1"/>
    </source>
</evidence>
<evidence type="ECO:0000256" key="1">
    <source>
        <dbReference type="SAM" id="MobiDB-lite"/>
    </source>
</evidence>
<dbReference type="PANTHER" id="PTHR36757">
    <property type="entry name" value="BNAANNG22500D PROTEIN"/>
    <property type="match status" value="1"/>
</dbReference>
<evidence type="ECO:0000313" key="3">
    <source>
        <dbReference type="Proteomes" id="UP001630127"/>
    </source>
</evidence>
<gene>
    <name evidence="2" type="ORF">ACH5RR_030166</name>
</gene>
<reference evidence="2 3" key="1">
    <citation type="submission" date="2024-11" db="EMBL/GenBank/DDBJ databases">
        <title>A near-complete genome assembly of Cinchona calisaya.</title>
        <authorList>
            <person name="Lian D.C."/>
            <person name="Zhao X.W."/>
            <person name="Wei L."/>
        </authorList>
    </citation>
    <scope>NUCLEOTIDE SEQUENCE [LARGE SCALE GENOMIC DNA]</scope>
    <source>
        <tissue evidence="2">Nenye</tissue>
    </source>
</reference>
<comment type="caution">
    <text evidence="2">The sequence shown here is derived from an EMBL/GenBank/DDBJ whole genome shotgun (WGS) entry which is preliminary data.</text>
</comment>
<feature type="region of interest" description="Disordered" evidence="1">
    <location>
        <begin position="187"/>
        <end position="230"/>
    </location>
</feature>
<protein>
    <submittedName>
        <fullName evidence="2">Uncharacterized protein</fullName>
    </submittedName>
</protein>